<name>A0A917L5Y8_9ACTN</name>
<dbReference type="InterPro" id="IPR023210">
    <property type="entry name" value="NADP_OxRdtase_dom"/>
</dbReference>
<dbReference type="GO" id="GO:0005829">
    <property type="term" value="C:cytosol"/>
    <property type="evidence" value="ECO:0007669"/>
    <property type="project" value="TreeGrafter"/>
</dbReference>
<keyword evidence="3" id="KW-1185">Reference proteome</keyword>
<accession>A0A917L5Y8</accession>
<dbReference type="Gene3D" id="3.20.20.100">
    <property type="entry name" value="NADP-dependent oxidoreductase domain"/>
    <property type="match status" value="1"/>
</dbReference>
<reference evidence="2" key="1">
    <citation type="journal article" date="2014" name="Int. J. Syst. Evol. Microbiol.">
        <title>Complete genome sequence of Corynebacterium casei LMG S-19264T (=DSM 44701T), isolated from a smear-ripened cheese.</title>
        <authorList>
            <consortium name="US DOE Joint Genome Institute (JGI-PGF)"/>
            <person name="Walter F."/>
            <person name="Albersmeier A."/>
            <person name="Kalinowski J."/>
            <person name="Ruckert C."/>
        </authorList>
    </citation>
    <scope>NUCLEOTIDE SEQUENCE</scope>
    <source>
        <strain evidence="2">CGMCC 4.7272</strain>
    </source>
</reference>
<protein>
    <submittedName>
        <fullName evidence="2">Oxidoreductase</fullName>
    </submittedName>
</protein>
<dbReference type="EMBL" id="BMMU01000014">
    <property type="protein sequence ID" value="GGJ42194.1"/>
    <property type="molecule type" value="Genomic_DNA"/>
</dbReference>
<gene>
    <name evidence="2" type="ORF">GCM10012282_43640</name>
</gene>
<reference evidence="2" key="2">
    <citation type="submission" date="2020-09" db="EMBL/GenBank/DDBJ databases">
        <authorList>
            <person name="Sun Q."/>
            <person name="Zhou Y."/>
        </authorList>
    </citation>
    <scope>NUCLEOTIDE SEQUENCE</scope>
    <source>
        <strain evidence="2">CGMCC 4.7272</strain>
    </source>
</reference>
<dbReference type="PANTHER" id="PTHR43364:SF6">
    <property type="entry name" value="OXIDOREDUCTASE-RELATED"/>
    <property type="match status" value="1"/>
</dbReference>
<dbReference type="InterPro" id="IPR050523">
    <property type="entry name" value="AKR_Detox_Biosynth"/>
</dbReference>
<feature type="domain" description="NADP-dependent oxidoreductase" evidence="1">
    <location>
        <begin position="78"/>
        <end position="381"/>
    </location>
</feature>
<dbReference type="SUPFAM" id="SSF51430">
    <property type="entry name" value="NAD(P)-linked oxidoreductase"/>
    <property type="match status" value="1"/>
</dbReference>
<evidence type="ECO:0000259" key="1">
    <source>
        <dbReference type="Pfam" id="PF00248"/>
    </source>
</evidence>
<dbReference type="Proteomes" id="UP000625682">
    <property type="component" value="Unassembled WGS sequence"/>
</dbReference>
<dbReference type="InterPro" id="IPR036812">
    <property type="entry name" value="NAD(P)_OxRdtase_dom_sf"/>
</dbReference>
<proteinExistence type="predicted"/>
<dbReference type="PANTHER" id="PTHR43364">
    <property type="entry name" value="NADH-SPECIFIC METHYLGLYOXAL REDUCTASE-RELATED"/>
    <property type="match status" value="1"/>
</dbReference>
<dbReference type="Pfam" id="PF00248">
    <property type="entry name" value="Aldo_ket_red"/>
    <property type="match status" value="1"/>
</dbReference>
<evidence type="ECO:0000313" key="3">
    <source>
        <dbReference type="Proteomes" id="UP000625682"/>
    </source>
</evidence>
<comment type="caution">
    <text evidence="2">The sequence shown here is derived from an EMBL/GenBank/DDBJ whole genome shotgun (WGS) entry which is preliminary data.</text>
</comment>
<sequence length="382" mass="41810">MSRAARSHGPAALRDLFGRPPSWIAADAGIVTRVRRTRRRAPGDRAVRPLTARHNRSLDLERAPDTSMGGMNITDPQIVLGTMDFGTRVDPDQAFAILDSFVTGGGVWLDTANCYSFWTDPSGVGGASERLIGAWLRARPGVRDAVRIATKVRHNPLVPHSWPQSAEGLSARAVHAGAEESLGRLGVDHIDLLWAHAEDRTVPLEETVGAFGELITKGVALRIGAANHAAWRVERARSLAREQRVEPWTALQLRHSLVQPRPLTPLAEAGHRMLAAEDLDLARSEGLAVWSYSSLMWGSYVRADKPLPQTYDHPGTAQVLAVLDDVAGELSATRNQVVLAWLMRQGIDPIVGASRVEQIEEALAARRVRLSDEHLARFDEAR</sequence>
<dbReference type="AlphaFoldDB" id="A0A917L5Y8"/>
<organism evidence="2 3">
    <name type="scientific">Streptomyces lacrimifluminis</name>
    <dbReference type="NCBI Taxonomy" id="1500077"/>
    <lineage>
        <taxon>Bacteria</taxon>
        <taxon>Bacillati</taxon>
        <taxon>Actinomycetota</taxon>
        <taxon>Actinomycetes</taxon>
        <taxon>Kitasatosporales</taxon>
        <taxon>Streptomycetaceae</taxon>
        <taxon>Streptomyces</taxon>
    </lineage>
</organism>
<evidence type="ECO:0000313" key="2">
    <source>
        <dbReference type="EMBL" id="GGJ42194.1"/>
    </source>
</evidence>